<proteinExistence type="predicted"/>
<protein>
    <submittedName>
        <fullName evidence="2">Uncharacterized protein</fullName>
    </submittedName>
</protein>
<gene>
    <name evidence="2" type="ORF">CIT37_04205</name>
</gene>
<accession>A0A2U8PKJ7</accession>
<evidence type="ECO:0000313" key="3">
    <source>
        <dbReference type="Proteomes" id="UP000215703"/>
    </source>
</evidence>
<dbReference type="Proteomes" id="UP000215703">
    <property type="component" value="Chromosome"/>
</dbReference>
<organism evidence="2 3">
    <name type="scientific">Bradyrhizobium ottawaense</name>
    <dbReference type="NCBI Taxonomy" id="931866"/>
    <lineage>
        <taxon>Bacteria</taxon>
        <taxon>Pseudomonadati</taxon>
        <taxon>Pseudomonadota</taxon>
        <taxon>Alphaproteobacteria</taxon>
        <taxon>Hyphomicrobiales</taxon>
        <taxon>Nitrobacteraceae</taxon>
        <taxon>Bradyrhizobium</taxon>
    </lineage>
</organism>
<evidence type="ECO:0000256" key="1">
    <source>
        <dbReference type="SAM" id="MobiDB-lite"/>
    </source>
</evidence>
<reference evidence="2 3" key="1">
    <citation type="journal article" date="2014" name="Int. J. Syst. Evol. Microbiol.">
        <title>Bradyrhizobium ottawaense sp. nov., a symbiotic nitrogen fixing bacterium from root nodules of soybeans in Canada.</title>
        <authorList>
            <person name="Yu X."/>
            <person name="Cloutier S."/>
            <person name="Tambong J.T."/>
            <person name="Bromfield E.S."/>
        </authorList>
    </citation>
    <scope>NUCLEOTIDE SEQUENCE [LARGE SCALE GENOMIC DNA]</scope>
    <source>
        <strain evidence="2 3">OO99</strain>
    </source>
</reference>
<feature type="region of interest" description="Disordered" evidence="1">
    <location>
        <begin position="1"/>
        <end position="23"/>
    </location>
</feature>
<evidence type="ECO:0000313" key="2">
    <source>
        <dbReference type="EMBL" id="AWL97887.1"/>
    </source>
</evidence>
<dbReference type="OrthoDB" id="8235327at2"/>
<name>A0A2U8PKJ7_9BRAD</name>
<dbReference type="AlphaFoldDB" id="A0A2U8PKJ7"/>
<sequence>MPGERSTAYSPRGELNGWRSATDEPLTEEFKPWVHSVGEVLREDPSSATTRAVLLGELPALASPRELTRVISFHVTAEDHQMECEPRVLAPDHQT</sequence>
<reference evidence="2 3" key="2">
    <citation type="journal article" date="2017" name="Syst. Appl. Microbiol.">
        <title>Soybeans inoculated with root zone soils of Canadian native legumes harbour diverse and novel Bradyrhizobium spp. that possess agricultural potential.</title>
        <authorList>
            <person name="Bromfield E.S.P."/>
            <person name="Cloutier S."/>
            <person name="Tambong J.T."/>
            <person name="Tran Thi T.V."/>
        </authorList>
    </citation>
    <scope>NUCLEOTIDE SEQUENCE [LARGE SCALE GENOMIC DNA]</scope>
    <source>
        <strain evidence="2 3">OO99</strain>
    </source>
</reference>
<dbReference type="EMBL" id="CP029425">
    <property type="protein sequence ID" value="AWL97887.1"/>
    <property type="molecule type" value="Genomic_DNA"/>
</dbReference>